<evidence type="ECO:0000313" key="2">
    <source>
        <dbReference type="EMBL" id="KJU85693.1"/>
    </source>
</evidence>
<dbReference type="EMBL" id="LACI01000113">
    <property type="protein sequence ID" value="KJU87562.1"/>
    <property type="molecule type" value="Genomic_DNA"/>
</dbReference>
<dbReference type="Proteomes" id="UP000033423">
    <property type="component" value="Unassembled WGS sequence"/>
</dbReference>
<gene>
    <name evidence="3" type="ORF">MBAV_000239</name>
    <name evidence="2" type="ORF">MBAV_002114</name>
</gene>
<evidence type="ECO:0000313" key="4">
    <source>
        <dbReference type="Proteomes" id="UP000033423"/>
    </source>
</evidence>
<organism evidence="2 4">
    <name type="scientific">Candidatus Magnetobacterium bavaricum</name>
    <dbReference type="NCBI Taxonomy" id="29290"/>
    <lineage>
        <taxon>Bacteria</taxon>
        <taxon>Pseudomonadati</taxon>
        <taxon>Nitrospirota</taxon>
        <taxon>Thermodesulfovibrionia</taxon>
        <taxon>Thermodesulfovibrionales</taxon>
        <taxon>Candidatus Magnetobacteriaceae</taxon>
        <taxon>Candidatus Magnetobacterium</taxon>
    </lineage>
</organism>
<keyword evidence="1" id="KW-1133">Transmembrane helix</keyword>
<reference evidence="2 4" key="1">
    <citation type="submission" date="2015-02" db="EMBL/GenBank/DDBJ databases">
        <title>Single-cell genomics of uncultivated deep-branching MTB reveals a conserved set of magnetosome genes.</title>
        <authorList>
            <person name="Kolinko S."/>
            <person name="Richter M."/>
            <person name="Glockner F.O."/>
            <person name="Brachmann A."/>
            <person name="Schuler D."/>
        </authorList>
    </citation>
    <scope>NUCLEOTIDE SEQUENCE [LARGE SCALE GENOMIC DNA]</scope>
    <source>
        <strain evidence="2">TM-1</strain>
    </source>
</reference>
<dbReference type="AlphaFoldDB" id="A0A0F3GYA3"/>
<feature type="transmembrane region" description="Helical" evidence="1">
    <location>
        <begin position="16"/>
        <end position="45"/>
    </location>
</feature>
<accession>A0A0F3GYA3</accession>
<evidence type="ECO:0000313" key="3">
    <source>
        <dbReference type="EMBL" id="KJU87562.1"/>
    </source>
</evidence>
<comment type="caution">
    <text evidence="2">The sequence shown here is derived from an EMBL/GenBank/DDBJ whole genome shotgun (WGS) entry which is preliminary data.</text>
</comment>
<sequence length="52" mass="5846">MLFLEDTKNGLLKKSIFLIPSGMVFLAGVVGESLLCGFLCFRFLLKQSPIFY</sequence>
<protein>
    <submittedName>
        <fullName evidence="2">Uncharacterized protein</fullName>
    </submittedName>
</protein>
<keyword evidence="1" id="KW-0472">Membrane</keyword>
<dbReference type="EMBL" id="LACI01000904">
    <property type="protein sequence ID" value="KJU85693.1"/>
    <property type="molecule type" value="Genomic_DNA"/>
</dbReference>
<keyword evidence="4" id="KW-1185">Reference proteome</keyword>
<keyword evidence="1" id="KW-0812">Transmembrane</keyword>
<name>A0A0F3GYA3_9BACT</name>
<evidence type="ECO:0000256" key="1">
    <source>
        <dbReference type="SAM" id="Phobius"/>
    </source>
</evidence>
<proteinExistence type="predicted"/>